<protein>
    <submittedName>
        <fullName evidence="2">Uncharacterized protein</fullName>
    </submittedName>
</protein>
<keyword evidence="3" id="KW-1185">Reference proteome</keyword>
<evidence type="ECO:0000256" key="1">
    <source>
        <dbReference type="SAM" id="MobiDB-lite"/>
    </source>
</evidence>
<feature type="non-terminal residue" evidence="2">
    <location>
        <position position="1"/>
    </location>
</feature>
<organism evidence="2 3">
    <name type="scientific">Stylosanthes scabra</name>
    <dbReference type="NCBI Taxonomy" id="79078"/>
    <lineage>
        <taxon>Eukaryota</taxon>
        <taxon>Viridiplantae</taxon>
        <taxon>Streptophyta</taxon>
        <taxon>Embryophyta</taxon>
        <taxon>Tracheophyta</taxon>
        <taxon>Spermatophyta</taxon>
        <taxon>Magnoliopsida</taxon>
        <taxon>eudicotyledons</taxon>
        <taxon>Gunneridae</taxon>
        <taxon>Pentapetalae</taxon>
        <taxon>rosids</taxon>
        <taxon>fabids</taxon>
        <taxon>Fabales</taxon>
        <taxon>Fabaceae</taxon>
        <taxon>Papilionoideae</taxon>
        <taxon>50 kb inversion clade</taxon>
        <taxon>dalbergioids sensu lato</taxon>
        <taxon>Dalbergieae</taxon>
        <taxon>Pterocarpus clade</taxon>
        <taxon>Stylosanthes</taxon>
    </lineage>
</organism>
<proteinExistence type="predicted"/>
<feature type="region of interest" description="Disordered" evidence="1">
    <location>
        <begin position="18"/>
        <end position="41"/>
    </location>
</feature>
<evidence type="ECO:0000313" key="3">
    <source>
        <dbReference type="Proteomes" id="UP001341840"/>
    </source>
</evidence>
<sequence>PRQGGRTPTVLPKVIKLSNKWDPSNRDSGSSLVPEKLRRQQQHDISLCVPAHLNLTSMFGHLSEHVGQP</sequence>
<dbReference type="EMBL" id="JASCZI010104429">
    <property type="protein sequence ID" value="MED6154757.1"/>
    <property type="molecule type" value="Genomic_DNA"/>
</dbReference>
<accession>A0ABU6U0W6</accession>
<evidence type="ECO:0000313" key="2">
    <source>
        <dbReference type="EMBL" id="MED6154757.1"/>
    </source>
</evidence>
<gene>
    <name evidence="2" type="ORF">PIB30_115801</name>
</gene>
<name>A0ABU6U0W6_9FABA</name>
<comment type="caution">
    <text evidence="2">The sequence shown here is derived from an EMBL/GenBank/DDBJ whole genome shotgun (WGS) entry which is preliminary data.</text>
</comment>
<reference evidence="2 3" key="1">
    <citation type="journal article" date="2023" name="Plants (Basel)">
        <title>Bridging the Gap: Combining Genomics and Transcriptomics Approaches to Understand Stylosanthes scabra, an Orphan Legume from the Brazilian Caatinga.</title>
        <authorList>
            <person name="Ferreira-Neto J.R.C."/>
            <person name="da Silva M.D."/>
            <person name="Binneck E."/>
            <person name="de Melo N.F."/>
            <person name="da Silva R.H."/>
            <person name="de Melo A.L.T.M."/>
            <person name="Pandolfi V."/>
            <person name="Bustamante F.O."/>
            <person name="Brasileiro-Vidal A.C."/>
            <person name="Benko-Iseppon A.M."/>
        </authorList>
    </citation>
    <scope>NUCLEOTIDE SEQUENCE [LARGE SCALE GENOMIC DNA]</scope>
    <source>
        <tissue evidence="2">Leaves</tissue>
    </source>
</reference>
<dbReference type="Proteomes" id="UP001341840">
    <property type="component" value="Unassembled WGS sequence"/>
</dbReference>